<dbReference type="InterPro" id="IPR027417">
    <property type="entry name" value="P-loop_NTPase"/>
</dbReference>
<dbReference type="EMBL" id="JAPDDP010000004">
    <property type="protein sequence ID" value="MDA0179320.1"/>
    <property type="molecule type" value="Genomic_DNA"/>
</dbReference>
<name>A0A9X3N3S3_9ACTN</name>
<dbReference type="PROSITE" id="PS51192">
    <property type="entry name" value="HELICASE_ATP_BIND_1"/>
    <property type="match status" value="1"/>
</dbReference>
<sequence>MDGQTVKRMLARAYLEGLDVATAAQGAEADALAAELRRLVTALEVHAILVPGVEPETRRACAFVAAESLSLLPTFHGSSTAAEFFPAFGRRSRYEVVEAALLYLIAAFDANAAVAIPDAFPPPGPLTAADYQPDVIAESQASEWALRHIDALVRLGWVRDEDFPEVADPAQPVLTRVRIEVWRRLGEAARAHLRWLRLEDQASASPAAAALGALLTLLEDGESAAYADQAHLARLLKFACDGTGSRALRDVPPPADPGFFEEYLERRCARRPVLWPSAESYRDACLPGPVNHAAVSMPTGSGKSAVAELAVAQALNTGWVLYLAPTRALVAQVRRDLRTAFGALAEIREFLGGSEFTALDDEKLGADDLTRHVLVMTPEKCSLALRQSPEVFEELSLCVFDECHLIGEPRNRGVLAELVVAQLISVAPRAKWLMQSALLQNPESIKSWLERATGGPCAALREPWRPTRTLRAVAGFDPDDVDDARVRGQAALLQKPRNVHLPVDVRVNLLVNLQGAWAEAAAEDYALARTRLVAPLRASWENGQVVVRGPAYVNKATGSIAQGLADAGHRVLAFIPRNKHYSFSVARDLRGFGDQSDPDDVKWLELEWLLDIADYELGVPSALRDVIRKGVAVHTSAMLPEERRASELAYERGFAKIVFATGTLAQGLNLPATAVVIGGITVGFERDLPRAVHAAREQSQLLNAVGRAGRAYVSARSLAVVLPDTAIEIGPDSDGRTVRTRAPFLQQEDASSPVVSQLGPVLADALANKLTVQTMGPEGLTAFAFLPLRADRTEAEAIISRTYAVAARPSVGIEQVRRMADSMFRLGDGLRDSVQGPDWLVQTAYESGLSLRQITALWSEVSSTLEAPFPVDVRGWAALLARTMSGLPYEVVAETLRVSDLDGTEMRSLAAEFQDHGNAWTVFASVLDRWLAGDSLSTLAGIAVNPARPSEPGRGTGQPLPKMIGFAEHIFTFGTTRLAGGFALMVTTATEQDGANFGWEFSSTSAPALAQLSMAIRAGCHDDGSLGWWRFGGVRHRRLAHLATRLIPPPPSIVHADDEVQRDWFKGKRDVLLDSEFLTSPERTLVDDERAALTAFSLAPR</sequence>
<dbReference type="PROSITE" id="PS51194">
    <property type="entry name" value="HELICASE_CTER"/>
    <property type="match status" value="1"/>
</dbReference>
<dbReference type="InterPro" id="IPR011545">
    <property type="entry name" value="DEAD/DEAH_box_helicase_dom"/>
</dbReference>
<dbReference type="Pfam" id="PF00270">
    <property type="entry name" value="DEAD"/>
    <property type="match status" value="1"/>
</dbReference>
<dbReference type="Gene3D" id="3.40.50.300">
    <property type="entry name" value="P-loop containing nucleotide triphosphate hydrolases"/>
    <property type="match status" value="2"/>
</dbReference>
<dbReference type="GO" id="GO:0004386">
    <property type="term" value="F:helicase activity"/>
    <property type="evidence" value="ECO:0007669"/>
    <property type="project" value="UniProtKB-KW"/>
</dbReference>
<accession>A0A9X3N3S3</accession>
<keyword evidence="8" id="KW-1185">Reference proteome</keyword>
<organism evidence="7 8">
    <name type="scientific">Solirubrobacter phytolaccae</name>
    <dbReference type="NCBI Taxonomy" id="1404360"/>
    <lineage>
        <taxon>Bacteria</taxon>
        <taxon>Bacillati</taxon>
        <taxon>Actinomycetota</taxon>
        <taxon>Thermoleophilia</taxon>
        <taxon>Solirubrobacterales</taxon>
        <taxon>Solirubrobacteraceae</taxon>
        <taxon>Solirubrobacter</taxon>
    </lineage>
</organism>
<dbReference type="SUPFAM" id="SSF52540">
    <property type="entry name" value="P-loop containing nucleoside triphosphate hydrolases"/>
    <property type="match status" value="1"/>
</dbReference>
<dbReference type="InterPro" id="IPR050474">
    <property type="entry name" value="Hel308_SKI2-like"/>
</dbReference>
<evidence type="ECO:0000259" key="5">
    <source>
        <dbReference type="PROSITE" id="PS51192"/>
    </source>
</evidence>
<dbReference type="GO" id="GO:0016787">
    <property type="term" value="F:hydrolase activity"/>
    <property type="evidence" value="ECO:0007669"/>
    <property type="project" value="UniProtKB-KW"/>
</dbReference>
<evidence type="ECO:0000259" key="6">
    <source>
        <dbReference type="PROSITE" id="PS51194"/>
    </source>
</evidence>
<proteinExistence type="predicted"/>
<feature type="domain" description="Helicase C-terminal" evidence="6">
    <location>
        <begin position="559"/>
        <end position="762"/>
    </location>
</feature>
<gene>
    <name evidence="7" type="ORF">OJ997_03340</name>
</gene>
<evidence type="ECO:0000313" key="7">
    <source>
        <dbReference type="EMBL" id="MDA0179320.1"/>
    </source>
</evidence>
<keyword evidence="2" id="KW-0378">Hydrolase</keyword>
<protein>
    <submittedName>
        <fullName evidence="7">DEAD/DEAH box helicase</fullName>
    </submittedName>
</protein>
<dbReference type="InterPro" id="IPR001650">
    <property type="entry name" value="Helicase_C-like"/>
</dbReference>
<dbReference type="GO" id="GO:0003676">
    <property type="term" value="F:nucleic acid binding"/>
    <property type="evidence" value="ECO:0007669"/>
    <property type="project" value="InterPro"/>
</dbReference>
<evidence type="ECO:0000313" key="8">
    <source>
        <dbReference type="Proteomes" id="UP001147653"/>
    </source>
</evidence>
<evidence type="ECO:0000256" key="1">
    <source>
        <dbReference type="ARBA" id="ARBA00022741"/>
    </source>
</evidence>
<dbReference type="GO" id="GO:0005524">
    <property type="term" value="F:ATP binding"/>
    <property type="evidence" value="ECO:0007669"/>
    <property type="project" value="UniProtKB-KW"/>
</dbReference>
<dbReference type="AlphaFoldDB" id="A0A9X3N3S3"/>
<keyword evidence="1" id="KW-0547">Nucleotide-binding</keyword>
<evidence type="ECO:0000256" key="2">
    <source>
        <dbReference type="ARBA" id="ARBA00022801"/>
    </source>
</evidence>
<reference evidence="7" key="1">
    <citation type="submission" date="2022-10" db="EMBL/GenBank/DDBJ databases">
        <title>The WGS of Solirubrobacter phytolaccae KCTC 29190.</title>
        <authorList>
            <person name="Jiang Z."/>
        </authorList>
    </citation>
    <scope>NUCLEOTIDE SEQUENCE</scope>
    <source>
        <strain evidence="7">KCTC 29190</strain>
    </source>
</reference>
<keyword evidence="4" id="KW-0067">ATP-binding</keyword>
<evidence type="ECO:0000256" key="4">
    <source>
        <dbReference type="ARBA" id="ARBA00022840"/>
    </source>
</evidence>
<dbReference type="RefSeq" id="WP_270023590.1">
    <property type="nucleotide sequence ID" value="NZ_JAPDDP010000004.1"/>
</dbReference>
<keyword evidence="3 7" id="KW-0347">Helicase</keyword>
<feature type="domain" description="Helicase ATP-binding" evidence="5">
    <location>
        <begin position="284"/>
        <end position="457"/>
    </location>
</feature>
<dbReference type="PANTHER" id="PTHR47961">
    <property type="entry name" value="DNA POLYMERASE THETA, PUTATIVE (AFU_ORTHOLOGUE AFUA_1G05260)-RELATED"/>
    <property type="match status" value="1"/>
</dbReference>
<dbReference type="InterPro" id="IPR014001">
    <property type="entry name" value="Helicase_ATP-bd"/>
</dbReference>
<comment type="caution">
    <text evidence="7">The sequence shown here is derived from an EMBL/GenBank/DDBJ whole genome shotgun (WGS) entry which is preliminary data.</text>
</comment>
<evidence type="ECO:0000256" key="3">
    <source>
        <dbReference type="ARBA" id="ARBA00022806"/>
    </source>
</evidence>
<dbReference type="SMART" id="SM00487">
    <property type="entry name" value="DEXDc"/>
    <property type="match status" value="1"/>
</dbReference>
<dbReference type="PANTHER" id="PTHR47961:SF6">
    <property type="entry name" value="DNA-DIRECTED DNA POLYMERASE"/>
    <property type="match status" value="1"/>
</dbReference>
<dbReference type="SMART" id="SM00490">
    <property type="entry name" value="HELICc"/>
    <property type="match status" value="1"/>
</dbReference>
<dbReference type="Proteomes" id="UP001147653">
    <property type="component" value="Unassembled WGS sequence"/>
</dbReference>